<keyword evidence="2" id="KW-1133">Transmembrane helix</keyword>
<evidence type="ECO:0000313" key="4">
    <source>
        <dbReference type="EMBL" id="SCV04304.1"/>
    </source>
</evidence>
<name>A0A1G4KIG9_9SACH</name>
<evidence type="ECO:0000256" key="1">
    <source>
        <dbReference type="SAM" id="MobiDB-lite"/>
    </source>
</evidence>
<dbReference type="OrthoDB" id="1507364at2759"/>
<dbReference type="PROSITE" id="PS50076">
    <property type="entry name" value="DNAJ_2"/>
    <property type="match status" value="1"/>
</dbReference>
<dbReference type="SMART" id="SM00271">
    <property type="entry name" value="DnaJ"/>
    <property type="match status" value="1"/>
</dbReference>
<dbReference type="GO" id="GO:0030544">
    <property type="term" value="F:Hsp70 protein binding"/>
    <property type="evidence" value="ECO:0007669"/>
    <property type="project" value="TreeGrafter"/>
</dbReference>
<organism evidence="4 5">
    <name type="scientific">Lachancea nothofagi CBS 11611</name>
    <dbReference type="NCBI Taxonomy" id="1266666"/>
    <lineage>
        <taxon>Eukaryota</taxon>
        <taxon>Fungi</taxon>
        <taxon>Dikarya</taxon>
        <taxon>Ascomycota</taxon>
        <taxon>Saccharomycotina</taxon>
        <taxon>Saccharomycetes</taxon>
        <taxon>Saccharomycetales</taxon>
        <taxon>Saccharomycetaceae</taxon>
        <taxon>Lachancea</taxon>
    </lineage>
</organism>
<dbReference type="PANTHER" id="PTHR43908">
    <property type="entry name" value="AT29763P-RELATED"/>
    <property type="match status" value="1"/>
</dbReference>
<dbReference type="InterPro" id="IPR051100">
    <property type="entry name" value="DnaJ_subfamily_B/C"/>
</dbReference>
<dbReference type="SUPFAM" id="SSF46565">
    <property type="entry name" value="Chaperone J-domain"/>
    <property type="match status" value="1"/>
</dbReference>
<dbReference type="InterPro" id="IPR018253">
    <property type="entry name" value="DnaJ_domain_CS"/>
</dbReference>
<dbReference type="InterPro" id="IPR001623">
    <property type="entry name" value="DnaJ_domain"/>
</dbReference>
<evidence type="ECO:0000259" key="3">
    <source>
        <dbReference type="PROSITE" id="PS50076"/>
    </source>
</evidence>
<feature type="region of interest" description="Disordered" evidence="1">
    <location>
        <begin position="192"/>
        <end position="214"/>
    </location>
</feature>
<dbReference type="GO" id="GO:0071218">
    <property type="term" value="P:cellular response to misfolded protein"/>
    <property type="evidence" value="ECO:0007669"/>
    <property type="project" value="TreeGrafter"/>
</dbReference>
<feature type="domain" description="J" evidence="3">
    <location>
        <begin position="24"/>
        <end position="88"/>
    </location>
</feature>
<dbReference type="PROSITE" id="PS00636">
    <property type="entry name" value="DNAJ_1"/>
    <property type="match status" value="1"/>
</dbReference>
<dbReference type="PANTHER" id="PTHR43908:SF3">
    <property type="entry name" value="AT29763P-RELATED"/>
    <property type="match status" value="1"/>
</dbReference>
<feature type="region of interest" description="Disordered" evidence="1">
    <location>
        <begin position="87"/>
        <end position="112"/>
    </location>
</feature>
<dbReference type="InterPro" id="IPR036869">
    <property type="entry name" value="J_dom_sf"/>
</dbReference>
<protein>
    <submittedName>
        <fullName evidence="4">LANO_0G09384g1_1</fullName>
    </submittedName>
</protein>
<sequence length="247" mass="27018">MAEQEYTREQETLTLTVLGKNSSAFYELLCVEQKASDNEIKKAYRKLAVKLHPDKNKHPRSSEAFKRINRAFEVLSDEQKRRIFDQIGRDPDERGARDPFASSSGGSATGSGFNGAGFAPENMFFRRAPAGPPQDIFDFLFNSHAAGGGHPFNSAFGGGPFGAGPFDRPFGGGGGATTFSFGGPNGFKVYTNGNSRARAAPRNAPGAQQQQQEDQREMQQILRILVPILVILFLPMLERLIFGSLNL</sequence>
<reference evidence="5" key="1">
    <citation type="submission" date="2016-03" db="EMBL/GenBank/DDBJ databases">
        <authorList>
            <person name="Devillers Hugo."/>
        </authorList>
    </citation>
    <scope>NUCLEOTIDE SEQUENCE [LARGE SCALE GENOMIC DNA]</scope>
</reference>
<dbReference type="PRINTS" id="PR00625">
    <property type="entry name" value="JDOMAIN"/>
</dbReference>
<dbReference type="Pfam" id="PF00226">
    <property type="entry name" value="DnaJ"/>
    <property type="match status" value="1"/>
</dbReference>
<keyword evidence="5" id="KW-1185">Reference proteome</keyword>
<dbReference type="CDD" id="cd06257">
    <property type="entry name" value="DnaJ"/>
    <property type="match status" value="1"/>
</dbReference>
<dbReference type="AlphaFoldDB" id="A0A1G4KIG9"/>
<feature type="compositionally biased region" description="Basic and acidic residues" evidence="1">
    <location>
        <begin position="87"/>
        <end position="97"/>
    </location>
</feature>
<feature type="transmembrane region" description="Helical" evidence="2">
    <location>
        <begin position="221"/>
        <end position="242"/>
    </location>
</feature>
<dbReference type="EMBL" id="LT598453">
    <property type="protein sequence ID" value="SCV04304.1"/>
    <property type="molecule type" value="Genomic_DNA"/>
</dbReference>
<dbReference type="GO" id="GO:0005789">
    <property type="term" value="C:endoplasmic reticulum membrane"/>
    <property type="evidence" value="ECO:0007669"/>
    <property type="project" value="TreeGrafter"/>
</dbReference>
<feature type="compositionally biased region" description="Low complexity" evidence="1">
    <location>
        <begin position="196"/>
        <end position="214"/>
    </location>
</feature>
<dbReference type="Gene3D" id="1.10.287.110">
    <property type="entry name" value="DnaJ domain"/>
    <property type="match status" value="1"/>
</dbReference>
<keyword evidence="2" id="KW-0812">Transmembrane</keyword>
<gene>
    <name evidence="4" type="ORF">LANO_0G09384G</name>
</gene>
<keyword evidence="2" id="KW-0472">Membrane</keyword>
<evidence type="ECO:0000256" key="2">
    <source>
        <dbReference type="SAM" id="Phobius"/>
    </source>
</evidence>
<accession>A0A1G4KIG9</accession>
<evidence type="ECO:0000313" key="5">
    <source>
        <dbReference type="Proteomes" id="UP000189911"/>
    </source>
</evidence>
<dbReference type="Proteomes" id="UP000189911">
    <property type="component" value="Chromosome G"/>
</dbReference>
<proteinExistence type="predicted"/>